<proteinExistence type="predicted"/>
<dbReference type="PANTHER" id="PTHR35005">
    <property type="entry name" value="3-DEHYDRO-SCYLLO-INOSOSE HYDROLASE"/>
    <property type="match status" value="1"/>
</dbReference>
<evidence type="ECO:0000313" key="5">
    <source>
        <dbReference type="EMBL" id="MCU4973484.1"/>
    </source>
</evidence>
<sequence>MDLETNCWTAVDELNPTIALLPVGSTEQHGPHAPVGTDTTIAREIAAEADRNTALESLVLPAVPVGVAPYHATFPGTLTVTAETLRRYVREIVCSLTDSSIETVILVNGHGGNGQTLAEIARTCTQTTSLDVYSWEWMRALEDDVGHAGELETSLLLALCPETVGEPAAGDATAWNDTVDGGVVHHFTDGFSENGAVGDATDSSARQGADVFETVTGALVSFLERVGSKSSSR</sequence>
<protein>
    <submittedName>
        <fullName evidence="5">Creatininase family protein</fullName>
    </submittedName>
</protein>
<comment type="cofactor">
    <cofactor evidence="1">
        <name>Zn(2+)</name>
        <dbReference type="ChEBI" id="CHEBI:29105"/>
    </cofactor>
</comment>
<comment type="caution">
    <text evidence="5">The sequence shown here is derived from an EMBL/GenBank/DDBJ whole genome shotgun (WGS) entry which is preliminary data.</text>
</comment>
<evidence type="ECO:0000256" key="4">
    <source>
        <dbReference type="ARBA" id="ARBA00022833"/>
    </source>
</evidence>
<gene>
    <name evidence="5" type="ORF">OB955_12115</name>
</gene>
<keyword evidence="2" id="KW-0479">Metal-binding</keyword>
<name>A0ABT2QEX5_9EURY</name>
<organism evidence="5 6">
    <name type="scientific">Natronoglomus mannanivorans</name>
    <dbReference type="NCBI Taxonomy" id="2979990"/>
    <lineage>
        <taxon>Archaea</taxon>
        <taxon>Methanobacteriati</taxon>
        <taxon>Methanobacteriota</taxon>
        <taxon>Stenosarchaea group</taxon>
        <taxon>Halobacteria</taxon>
        <taxon>Halobacteriales</taxon>
        <taxon>Natrialbaceae</taxon>
        <taxon>Natronoglomus</taxon>
    </lineage>
</organism>
<dbReference type="RefSeq" id="WP_338007978.1">
    <property type="nucleotide sequence ID" value="NZ_JAOPKB010000006.1"/>
</dbReference>
<keyword evidence="6" id="KW-1185">Reference proteome</keyword>
<evidence type="ECO:0000256" key="1">
    <source>
        <dbReference type="ARBA" id="ARBA00001947"/>
    </source>
</evidence>
<reference evidence="5 6" key="1">
    <citation type="submission" date="2022-09" db="EMBL/GenBank/DDBJ databases">
        <title>Enrichment on poylsaccharides allowed isolation of novel metabolic and taxonomic groups of Haloarchaea.</title>
        <authorList>
            <person name="Sorokin D.Y."/>
            <person name="Elcheninov A.G."/>
            <person name="Khizhniak T.V."/>
            <person name="Kolganova T.V."/>
            <person name="Kublanov I.V."/>
        </authorList>
    </citation>
    <scope>NUCLEOTIDE SEQUENCE [LARGE SCALE GENOMIC DNA]</scope>
    <source>
        <strain evidence="5 6">AArc-m2/3/4</strain>
    </source>
</reference>
<evidence type="ECO:0000313" key="6">
    <source>
        <dbReference type="Proteomes" id="UP001320972"/>
    </source>
</evidence>
<dbReference type="Pfam" id="PF02633">
    <property type="entry name" value="Creatininase"/>
    <property type="match status" value="1"/>
</dbReference>
<dbReference type="SUPFAM" id="SSF102215">
    <property type="entry name" value="Creatininase"/>
    <property type="match status" value="1"/>
</dbReference>
<dbReference type="Proteomes" id="UP001320972">
    <property type="component" value="Unassembled WGS sequence"/>
</dbReference>
<dbReference type="InterPro" id="IPR024087">
    <property type="entry name" value="Creatininase-like_sf"/>
</dbReference>
<dbReference type="EMBL" id="JAOPKB010000006">
    <property type="protein sequence ID" value="MCU4973484.1"/>
    <property type="molecule type" value="Genomic_DNA"/>
</dbReference>
<dbReference type="PANTHER" id="PTHR35005:SF1">
    <property type="entry name" value="2-AMINO-5-FORMYLAMINO-6-RIBOSYLAMINOPYRIMIDIN-4(3H)-ONE 5'-MONOPHOSPHATE DEFORMYLASE"/>
    <property type="match status" value="1"/>
</dbReference>
<accession>A0ABT2QEX5</accession>
<evidence type="ECO:0000256" key="3">
    <source>
        <dbReference type="ARBA" id="ARBA00022801"/>
    </source>
</evidence>
<keyword evidence="3" id="KW-0378">Hydrolase</keyword>
<dbReference type="Gene3D" id="3.40.50.10310">
    <property type="entry name" value="Creatininase"/>
    <property type="match status" value="1"/>
</dbReference>
<evidence type="ECO:0000256" key="2">
    <source>
        <dbReference type="ARBA" id="ARBA00022723"/>
    </source>
</evidence>
<keyword evidence="4" id="KW-0862">Zinc</keyword>
<dbReference type="InterPro" id="IPR003785">
    <property type="entry name" value="Creatininase/forma_Hydrolase"/>
</dbReference>